<keyword evidence="1" id="KW-0812">Transmembrane</keyword>
<dbReference type="AlphaFoldDB" id="A0AB94IKU6"/>
<name>A0AB94IKU6_9BACI</name>
<keyword evidence="3" id="KW-1185">Reference proteome</keyword>
<evidence type="ECO:0000256" key="1">
    <source>
        <dbReference type="SAM" id="Phobius"/>
    </source>
</evidence>
<evidence type="ECO:0000313" key="2">
    <source>
        <dbReference type="EMBL" id="ETI67659.1"/>
    </source>
</evidence>
<feature type="transmembrane region" description="Helical" evidence="1">
    <location>
        <begin position="128"/>
        <end position="147"/>
    </location>
</feature>
<keyword evidence="1" id="KW-1133">Transmembrane helix</keyword>
<protein>
    <submittedName>
        <fullName evidence="2">Uncharacterized protein</fullName>
    </submittedName>
</protein>
<keyword evidence="1" id="KW-0472">Membrane</keyword>
<evidence type="ECO:0000313" key="3">
    <source>
        <dbReference type="Proteomes" id="UP000018877"/>
    </source>
</evidence>
<dbReference type="Proteomes" id="UP000018877">
    <property type="component" value="Unassembled WGS sequence"/>
</dbReference>
<sequence>MEGLVQKNIIGAAMVFTLNHGLTYLALNLGLKVAINSKSLMEGTFFGMLYNIPAYLIFITINIVTFLLIRVQFKKWPLWLNVVVLLVITHLITGRLDEWDSFYWLRYTIAFSSLLSVNLIVNKFKWPIKVLVSTLPIIIILITIFAYKE</sequence>
<feature type="transmembrane region" description="Helical" evidence="1">
    <location>
        <begin position="47"/>
        <end position="69"/>
    </location>
</feature>
<organism evidence="2 3">
    <name type="scientific">Neobacillus vireti LMG 21834</name>
    <dbReference type="NCBI Taxonomy" id="1131730"/>
    <lineage>
        <taxon>Bacteria</taxon>
        <taxon>Bacillati</taxon>
        <taxon>Bacillota</taxon>
        <taxon>Bacilli</taxon>
        <taxon>Bacillales</taxon>
        <taxon>Bacillaceae</taxon>
        <taxon>Neobacillus</taxon>
    </lineage>
</organism>
<feature type="transmembrane region" description="Helical" evidence="1">
    <location>
        <begin position="102"/>
        <end position="121"/>
    </location>
</feature>
<comment type="caution">
    <text evidence="2">The sequence shown here is derived from an EMBL/GenBank/DDBJ whole genome shotgun (WGS) entry which is preliminary data.</text>
</comment>
<reference evidence="2 3" key="1">
    <citation type="journal article" date="2014" name="Environ. Microbiol.">
        <title>The nitrate-ammonifying and nosZ-carrying bacterium Bacillus vireti is a potent source and sink for nitric and nitrous oxide under high nitrate conditions.</title>
        <authorList>
            <person name="Mania D."/>
            <person name="Heylen K."/>
            <person name="van Spanning R.J."/>
            <person name="Frostegard A."/>
        </authorList>
    </citation>
    <scope>NUCLEOTIDE SEQUENCE [LARGE SCALE GENOMIC DNA]</scope>
    <source>
        <strain evidence="2 3">LMG 21834</strain>
    </source>
</reference>
<feature type="transmembrane region" description="Helical" evidence="1">
    <location>
        <begin position="9"/>
        <end position="27"/>
    </location>
</feature>
<accession>A0AB94IKU6</accession>
<dbReference type="RefSeq" id="WP_024029458.1">
    <property type="nucleotide sequence ID" value="NZ_ALAN01000089.1"/>
</dbReference>
<feature type="transmembrane region" description="Helical" evidence="1">
    <location>
        <begin position="76"/>
        <end position="96"/>
    </location>
</feature>
<proteinExistence type="predicted"/>
<gene>
    <name evidence="2" type="ORF">BAVI_16397</name>
</gene>
<dbReference type="EMBL" id="ALAN01000089">
    <property type="protein sequence ID" value="ETI67659.1"/>
    <property type="molecule type" value="Genomic_DNA"/>
</dbReference>